<dbReference type="GO" id="GO:0006633">
    <property type="term" value="P:fatty acid biosynthetic process"/>
    <property type="evidence" value="ECO:0007669"/>
    <property type="project" value="TreeGrafter"/>
</dbReference>
<dbReference type="PANTHER" id="PTHR22754">
    <property type="entry name" value="DISCO-INTERACTING PROTEIN 2 DIP2 -RELATED"/>
    <property type="match status" value="1"/>
</dbReference>
<reference evidence="3" key="1">
    <citation type="journal article" date="2000" name="Environ. Microbiol.">
        <title>A Pseudomonas stutzeri gene cluster encoding the biosynthesis of the CCl4-dechlorination agent pyridine-2,6-bis(thiocarboxylic acid).</title>
        <authorList>
            <person name="Lewis T.A."/>
            <person name="Cortese M.S."/>
            <person name="Sebat J.L."/>
            <person name="Green T.L."/>
            <person name="Lee C.H."/>
            <person name="Crawford R.L."/>
        </authorList>
    </citation>
    <scope>NUCLEOTIDE SEQUENCE</scope>
    <source>
        <strain evidence="3">KC</strain>
    </source>
</reference>
<feature type="domain" description="AMP-binding enzyme C-terminal" evidence="2">
    <location>
        <begin position="2"/>
        <end position="117"/>
    </location>
</feature>
<dbReference type="GO" id="GO:0070566">
    <property type="term" value="F:adenylyltransferase activity"/>
    <property type="evidence" value="ECO:0007669"/>
    <property type="project" value="TreeGrafter"/>
</dbReference>
<gene>
    <name evidence="3" type="primary">pdtorfA</name>
</gene>
<feature type="non-terminal residue" evidence="3">
    <location>
        <position position="1"/>
    </location>
</feature>
<dbReference type="InterPro" id="IPR025110">
    <property type="entry name" value="AMP-bd_C"/>
</dbReference>
<reference evidence="3" key="2">
    <citation type="journal article" date="2001" name="Appl. Environ. Microbiol.">
        <title>Antimicrobial properties of pyridine-2,6-dithiocarboxylic acid, a metal chelator produced by Pseudomonas spp.</title>
        <authorList>
            <person name="Sebat J.L."/>
            <person name="Paszczynski A.J."/>
            <person name="Cortese M.S."/>
            <person name="Crawford R.L."/>
        </authorList>
    </citation>
    <scope>NUCLEOTIDE SEQUENCE</scope>
    <source>
        <strain evidence="3">KC</strain>
    </source>
</reference>
<dbReference type="AlphaFoldDB" id="Q9L8R3"/>
<dbReference type="EMBL" id="AF196567">
    <property type="protein sequence ID" value="AAF33125.1"/>
    <property type="molecule type" value="Genomic_DNA"/>
</dbReference>
<dbReference type="PANTHER" id="PTHR22754:SF32">
    <property type="entry name" value="DISCO-INTERACTING PROTEIN 2"/>
    <property type="match status" value="1"/>
</dbReference>
<dbReference type="Pfam" id="PF23024">
    <property type="entry name" value="AMP-dom_DIP2-like"/>
    <property type="match status" value="1"/>
</dbReference>
<proteinExistence type="inferred from homology"/>
<name>Q9L8R3_STUST</name>
<evidence type="ECO:0000259" key="2">
    <source>
        <dbReference type="Pfam" id="PF23024"/>
    </source>
</evidence>
<reference evidence="3" key="4">
    <citation type="submission" date="2003-02" db="EMBL/GenBank/DDBJ databases">
        <title>Identification of Genes Required for Transport of Pyridine-2,6-Dithiocarboxylic Acid (Pdtc) and Resistance to its Antimicrobial Activity.</title>
        <authorList>
            <person name="Sebat J.L."/>
            <person name="Erwin D."/>
            <person name="Crawford R.L."/>
        </authorList>
    </citation>
    <scope>NUCLEOTIDE SEQUENCE</scope>
    <source>
        <strain evidence="3">KC</strain>
    </source>
</reference>
<dbReference type="GO" id="GO:0005886">
    <property type="term" value="C:plasma membrane"/>
    <property type="evidence" value="ECO:0007669"/>
    <property type="project" value="TreeGrafter"/>
</dbReference>
<dbReference type="InterPro" id="IPR045851">
    <property type="entry name" value="AMP-bd_C_sf"/>
</dbReference>
<sequence>DLIICEGRNLHPEDIEHTVIEALSDLRAQSCAVFSHDDDQQRQTIVAAIELNRELKRRLQDNCRQLKAVVRSAVVDSHGITLNRIVFVQPTSIHKTTSGKIQRAKMRQLYLAEELDMLQ</sequence>
<comment type="similarity">
    <text evidence="1">Belongs to the ATP-dependent AMP-binding enzyme family.</text>
</comment>
<reference evidence="3" key="3">
    <citation type="journal article" date="2002" name="BioMetals">
        <title>Metal chelating properties of pyridine-2,6-bis(thiocarboxylic acid) produced by Pseudomonas spp. and the biological activities of the formed complexes.</title>
        <authorList>
            <person name="Cortese M.S."/>
            <person name="Paszczynski A."/>
            <person name="Lewis T.A."/>
            <person name="Sebat J.L."/>
            <person name="Borek V."/>
            <person name="Crawford R.L."/>
        </authorList>
    </citation>
    <scope>NUCLEOTIDE SEQUENCE</scope>
    <source>
        <strain evidence="3">KC</strain>
    </source>
</reference>
<evidence type="ECO:0000256" key="1">
    <source>
        <dbReference type="ARBA" id="ARBA00006432"/>
    </source>
</evidence>
<evidence type="ECO:0000313" key="3">
    <source>
        <dbReference type="EMBL" id="AAF33125.1"/>
    </source>
</evidence>
<organism evidence="3">
    <name type="scientific">Stutzerimonas stutzeri</name>
    <name type="common">Pseudomonas stutzeri</name>
    <dbReference type="NCBI Taxonomy" id="316"/>
    <lineage>
        <taxon>Bacteria</taxon>
        <taxon>Pseudomonadati</taxon>
        <taxon>Pseudomonadota</taxon>
        <taxon>Gammaproteobacteria</taxon>
        <taxon>Pseudomonadales</taxon>
        <taxon>Pseudomonadaceae</taxon>
        <taxon>Stutzerimonas</taxon>
    </lineage>
</organism>
<accession>Q9L8R3</accession>
<dbReference type="Gene3D" id="3.30.300.30">
    <property type="match status" value="1"/>
</dbReference>
<protein>
    <submittedName>
        <fullName evidence="3">Putative acyl-CoA synthase</fullName>
    </submittedName>
</protein>
<dbReference type="SUPFAM" id="SSF56801">
    <property type="entry name" value="Acetyl-CoA synthetase-like"/>
    <property type="match status" value="1"/>
</dbReference>